<comment type="subunit">
    <text evidence="2 8">Homodimer.</text>
</comment>
<dbReference type="InterPro" id="IPR028883">
    <property type="entry name" value="tRNA_aden_deaminase"/>
</dbReference>
<dbReference type="PROSITE" id="PS00903">
    <property type="entry name" value="CYT_DCMP_DEAMINASES_1"/>
    <property type="match status" value="1"/>
</dbReference>
<evidence type="ECO:0000256" key="2">
    <source>
        <dbReference type="ARBA" id="ARBA00011738"/>
    </source>
</evidence>
<keyword evidence="4 8" id="KW-0479">Metal-binding</keyword>
<dbReference type="GO" id="GO:0052717">
    <property type="term" value="F:tRNA-specific adenosine-34 deaminase activity"/>
    <property type="evidence" value="ECO:0007669"/>
    <property type="project" value="UniProtKB-UniRule"/>
</dbReference>
<dbReference type="PROSITE" id="PS51747">
    <property type="entry name" value="CYT_DCMP_DEAMINASES_2"/>
    <property type="match status" value="1"/>
</dbReference>
<dbReference type="SUPFAM" id="SSF53927">
    <property type="entry name" value="Cytidine deaminase-like"/>
    <property type="match status" value="1"/>
</dbReference>
<dbReference type="InterPro" id="IPR016192">
    <property type="entry name" value="APOBEC/CMP_deaminase_Zn-bd"/>
</dbReference>
<dbReference type="PANTHER" id="PTHR11079">
    <property type="entry name" value="CYTOSINE DEAMINASE FAMILY MEMBER"/>
    <property type="match status" value="1"/>
</dbReference>
<dbReference type="CDD" id="cd01285">
    <property type="entry name" value="nucleoside_deaminase"/>
    <property type="match status" value="1"/>
</dbReference>
<accession>A0A292YGV7</accession>
<reference evidence="11" key="1">
    <citation type="submission" date="2017-07" db="EMBL/GenBank/DDBJ databases">
        <title>Draft genome sequence of Effusibacillus lacus strain skLN1.</title>
        <authorList>
            <person name="Watanabe M."/>
            <person name="Kojima H."/>
            <person name="Fukui M."/>
        </authorList>
    </citation>
    <scope>NUCLEOTIDE SEQUENCE [LARGE SCALE GENOMIC DNA]</scope>
    <source>
        <strain evidence="11">skLN1</strain>
    </source>
</reference>
<evidence type="ECO:0000256" key="3">
    <source>
        <dbReference type="ARBA" id="ARBA00022694"/>
    </source>
</evidence>
<evidence type="ECO:0000259" key="9">
    <source>
        <dbReference type="PROSITE" id="PS51747"/>
    </source>
</evidence>
<organism evidence="10 11">
    <name type="scientific">Effusibacillus lacus</name>
    <dbReference type="NCBI Taxonomy" id="1348429"/>
    <lineage>
        <taxon>Bacteria</taxon>
        <taxon>Bacillati</taxon>
        <taxon>Bacillota</taxon>
        <taxon>Bacilli</taxon>
        <taxon>Bacillales</taxon>
        <taxon>Alicyclobacillaceae</taxon>
        <taxon>Effusibacillus</taxon>
    </lineage>
</organism>
<comment type="catalytic activity">
    <reaction evidence="7 8">
        <text>adenosine(34) in tRNA + H2O + H(+) = inosine(34) in tRNA + NH4(+)</text>
        <dbReference type="Rhea" id="RHEA:43168"/>
        <dbReference type="Rhea" id="RHEA-COMP:10373"/>
        <dbReference type="Rhea" id="RHEA-COMP:10374"/>
        <dbReference type="ChEBI" id="CHEBI:15377"/>
        <dbReference type="ChEBI" id="CHEBI:15378"/>
        <dbReference type="ChEBI" id="CHEBI:28938"/>
        <dbReference type="ChEBI" id="CHEBI:74411"/>
        <dbReference type="ChEBI" id="CHEBI:82852"/>
        <dbReference type="EC" id="3.5.4.33"/>
    </reaction>
</comment>
<protein>
    <recommendedName>
        <fullName evidence="8">tRNA-specific adenosine deaminase</fullName>
        <ecNumber evidence="8">3.5.4.33</ecNumber>
    </recommendedName>
</protein>
<evidence type="ECO:0000256" key="7">
    <source>
        <dbReference type="ARBA" id="ARBA00048045"/>
    </source>
</evidence>
<dbReference type="GO" id="GO:0008270">
    <property type="term" value="F:zinc ion binding"/>
    <property type="evidence" value="ECO:0007669"/>
    <property type="project" value="UniProtKB-UniRule"/>
</dbReference>
<feature type="binding site" evidence="8">
    <location>
        <position position="55"/>
    </location>
    <ligand>
        <name>Zn(2+)</name>
        <dbReference type="ChEBI" id="CHEBI:29105"/>
        <note>catalytic</note>
    </ligand>
</feature>
<dbReference type="NCBIfam" id="NF008113">
    <property type="entry name" value="PRK10860.1"/>
    <property type="match status" value="1"/>
</dbReference>
<keyword evidence="11" id="KW-1185">Reference proteome</keyword>
<comment type="function">
    <text evidence="8">Catalyzes the deamination of adenosine to inosine at the wobble position 34 of tRNA(Arg2).</text>
</comment>
<dbReference type="InterPro" id="IPR058535">
    <property type="entry name" value="MafB19-deam"/>
</dbReference>
<comment type="caution">
    <text evidence="10">The sequence shown here is derived from an EMBL/GenBank/DDBJ whole genome shotgun (WGS) entry which is preliminary data.</text>
</comment>
<feature type="domain" description="CMP/dCMP-type deaminase" evidence="9">
    <location>
        <begin position="4"/>
        <end position="117"/>
    </location>
</feature>
<feature type="binding site" evidence="8">
    <location>
        <position position="88"/>
    </location>
    <ligand>
        <name>Zn(2+)</name>
        <dbReference type="ChEBI" id="CHEBI:29105"/>
        <note>catalytic</note>
    </ligand>
</feature>
<dbReference type="Pfam" id="PF14437">
    <property type="entry name" value="MafB19-deam"/>
    <property type="match status" value="1"/>
</dbReference>
<dbReference type="PANTHER" id="PTHR11079:SF202">
    <property type="entry name" value="TRNA-SPECIFIC ADENOSINE DEAMINASE"/>
    <property type="match status" value="1"/>
</dbReference>
<comment type="similarity">
    <text evidence="1">Belongs to the cytidine and deoxycytidylate deaminase family. ADAT2 subfamily.</text>
</comment>
<sequence length="153" mass="17040">MPNMDHEFFMREALKEADKAAQWGEVPIGAVVVKGGNVIARGHNMRETWKDPTAHAEIVALREASRILGGWRLSGCRLYVTLEPCPMCAGALILARIDEIIYGAAEPKFGAAGSIVNLFAVDRFNHQPQLTSGILEEECGMILKEFFRERRNK</sequence>
<dbReference type="HAMAP" id="MF_00972">
    <property type="entry name" value="tRNA_aden_deaminase"/>
    <property type="match status" value="1"/>
</dbReference>
<keyword evidence="6 8" id="KW-0862">Zinc</keyword>
<name>A0A292YGV7_9BACL</name>
<comment type="cofactor">
    <cofactor evidence="8">
        <name>Zn(2+)</name>
        <dbReference type="ChEBI" id="CHEBI:29105"/>
    </cofactor>
    <text evidence="8">Binds 1 zinc ion per subunit.</text>
</comment>
<evidence type="ECO:0000256" key="5">
    <source>
        <dbReference type="ARBA" id="ARBA00022801"/>
    </source>
</evidence>
<feature type="binding site" evidence="8">
    <location>
        <position position="85"/>
    </location>
    <ligand>
        <name>Zn(2+)</name>
        <dbReference type="ChEBI" id="CHEBI:29105"/>
        <note>catalytic</note>
    </ligand>
</feature>
<evidence type="ECO:0000256" key="6">
    <source>
        <dbReference type="ARBA" id="ARBA00022833"/>
    </source>
</evidence>
<dbReference type="InterPro" id="IPR016193">
    <property type="entry name" value="Cytidine_deaminase-like"/>
</dbReference>
<feature type="active site" description="Proton donor" evidence="8">
    <location>
        <position position="57"/>
    </location>
</feature>
<evidence type="ECO:0000256" key="4">
    <source>
        <dbReference type="ARBA" id="ARBA00022723"/>
    </source>
</evidence>
<evidence type="ECO:0000256" key="8">
    <source>
        <dbReference type="HAMAP-Rule" id="MF_00972"/>
    </source>
</evidence>
<dbReference type="EMBL" id="BDUF01000007">
    <property type="protein sequence ID" value="GAX88708.1"/>
    <property type="molecule type" value="Genomic_DNA"/>
</dbReference>
<keyword evidence="5 8" id="KW-0378">Hydrolase</keyword>
<dbReference type="Gene3D" id="3.40.140.10">
    <property type="entry name" value="Cytidine Deaminase, domain 2"/>
    <property type="match status" value="1"/>
</dbReference>
<evidence type="ECO:0000256" key="1">
    <source>
        <dbReference type="ARBA" id="ARBA00010669"/>
    </source>
</evidence>
<dbReference type="InterPro" id="IPR002125">
    <property type="entry name" value="CMP_dCMP_dom"/>
</dbReference>
<dbReference type="EC" id="3.5.4.33" evidence="8"/>
<dbReference type="Proteomes" id="UP000217785">
    <property type="component" value="Unassembled WGS sequence"/>
</dbReference>
<evidence type="ECO:0000313" key="11">
    <source>
        <dbReference type="Proteomes" id="UP000217785"/>
    </source>
</evidence>
<keyword evidence="3 8" id="KW-0819">tRNA processing</keyword>
<dbReference type="FunFam" id="3.40.140.10:FF:000005">
    <property type="entry name" value="tRNA-specific adenosine deaminase"/>
    <property type="match status" value="1"/>
</dbReference>
<dbReference type="GO" id="GO:0002100">
    <property type="term" value="P:tRNA wobble adenosine to inosine editing"/>
    <property type="evidence" value="ECO:0007669"/>
    <property type="project" value="UniProtKB-UniRule"/>
</dbReference>
<proteinExistence type="inferred from homology"/>
<gene>
    <name evidence="8" type="primary">tadA</name>
    <name evidence="10" type="ORF">EFBL_0320</name>
</gene>
<dbReference type="AlphaFoldDB" id="A0A292YGV7"/>
<evidence type="ECO:0000313" key="10">
    <source>
        <dbReference type="EMBL" id="GAX88708.1"/>
    </source>
</evidence>